<dbReference type="HOGENOM" id="CLU_167752_2_1_1"/>
<dbReference type="GO" id="GO:0008320">
    <property type="term" value="F:protein transmembrane transporter activity"/>
    <property type="evidence" value="ECO:0007669"/>
    <property type="project" value="InterPro"/>
</dbReference>
<comment type="similarity">
    <text evidence="2">Belongs to the SecE/SEC61-gamma family.</text>
</comment>
<evidence type="ECO:0000313" key="11">
    <source>
        <dbReference type="EMBL" id="EJW04490.1"/>
    </source>
</evidence>
<keyword evidence="12" id="KW-1185">Reference proteome</keyword>
<protein>
    <submittedName>
        <fullName evidence="11">Protein translocase SEC61 complex gamma subunit, archaeal and eukaryotic</fullName>
    </submittedName>
</protein>
<dbReference type="STRING" id="1003232.J9DPK7"/>
<evidence type="ECO:0000256" key="8">
    <source>
        <dbReference type="ARBA" id="ARBA00023010"/>
    </source>
</evidence>
<sequence length="67" mass="7612">MEKKDVKFKIITEHVKAAQMFMKKCVKPNLKEFSSLLKVEMLGIAGLGLVGFFIKIIHIPINNLLVK</sequence>
<evidence type="ECO:0000256" key="4">
    <source>
        <dbReference type="ARBA" id="ARBA00022692"/>
    </source>
</evidence>
<dbReference type="InterPro" id="IPR023391">
    <property type="entry name" value="Prot_translocase_SecE_dom_sf"/>
</dbReference>
<name>J9DPK7_EDHAE</name>
<feature type="transmembrane region" description="Helical" evidence="10">
    <location>
        <begin position="41"/>
        <end position="61"/>
    </location>
</feature>
<dbReference type="InterPro" id="IPR001901">
    <property type="entry name" value="Translocase_SecE/Sec61-g"/>
</dbReference>
<evidence type="ECO:0000256" key="1">
    <source>
        <dbReference type="ARBA" id="ARBA00004389"/>
    </source>
</evidence>
<evidence type="ECO:0000256" key="7">
    <source>
        <dbReference type="ARBA" id="ARBA00022989"/>
    </source>
</evidence>
<dbReference type="PANTHER" id="PTHR12309">
    <property type="entry name" value="SEC61 GAMMA SUBUNIT"/>
    <property type="match status" value="1"/>
</dbReference>
<evidence type="ECO:0000256" key="10">
    <source>
        <dbReference type="SAM" id="Phobius"/>
    </source>
</evidence>
<reference evidence="12" key="2">
    <citation type="submission" date="2015-07" db="EMBL/GenBank/DDBJ databases">
        <title>Contrasting host-pathogen interactions and genome evolution in two generalist and specialist microsporidian pathogens of mosquitoes.</title>
        <authorList>
            <consortium name="The Broad Institute Genomics Platform"/>
            <consortium name="The Broad Institute Genome Sequencing Center for Infectious Disease"/>
            <person name="Cuomo C.A."/>
            <person name="Sanscrainte N.D."/>
            <person name="Goldberg J.M."/>
            <person name="Heiman D."/>
            <person name="Young S."/>
            <person name="Zeng Q."/>
            <person name="Becnel J.J."/>
            <person name="Birren B.W."/>
        </authorList>
    </citation>
    <scope>NUCLEOTIDE SEQUENCE [LARGE SCALE GENOMIC DNA]</scope>
    <source>
        <strain evidence="12">USNM 41457</strain>
    </source>
</reference>
<gene>
    <name evidence="11" type="ORF">EDEG_01283</name>
</gene>
<evidence type="ECO:0000256" key="5">
    <source>
        <dbReference type="ARBA" id="ARBA00022824"/>
    </source>
</evidence>
<organism evidence="11 12">
    <name type="scientific">Edhazardia aedis (strain USNM 41457)</name>
    <name type="common">Microsporidian parasite</name>
    <dbReference type="NCBI Taxonomy" id="1003232"/>
    <lineage>
        <taxon>Eukaryota</taxon>
        <taxon>Fungi</taxon>
        <taxon>Fungi incertae sedis</taxon>
        <taxon>Microsporidia</taxon>
        <taxon>Edhazardia</taxon>
    </lineage>
</organism>
<proteinExistence type="inferred from homology"/>
<dbReference type="NCBIfam" id="TIGR00327">
    <property type="entry name" value="secE_euk_arch"/>
    <property type="match status" value="1"/>
</dbReference>
<keyword evidence="3" id="KW-0813">Transport</keyword>
<keyword evidence="8" id="KW-0811">Translocation</keyword>
<evidence type="ECO:0000256" key="2">
    <source>
        <dbReference type="ARBA" id="ARBA00008274"/>
    </source>
</evidence>
<reference evidence="11 12" key="1">
    <citation type="submission" date="2011-08" db="EMBL/GenBank/DDBJ databases">
        <authorList>
            <person name="Liu Z.J."/>
            <person name="Shi F.L."/>
            <person name="Lu J.Q."/>
            <person name="Li M."/>
            <person name="Wang Z.L."/>
        </authorList>
    </citation>
    <scope>NUCLEOTIDE SEQUENCE [LARGE SCALE GENOMIC DNA]</scope>
    <source>
        <strain evidence="11 12">USNM 41457</strain>
    </source>
</reference>
<dbReference type="Proteomes" id="UP000003163">
    <property type="component" value="Unassembled WGS sequence"/>
</dbReference>
<dbReference type="SUPFAM" id="SSF103456">
    <property type="entry name" value="Preprotein translocase SecE subunit"/>
    <property type="match status" value="1"/>
</dbReference>
<evidence type="ECO:0000256" key="6">
    <source>
        <dbReference type="ARBA" id="ARBA00022927"/>
    </source>
</evidence>
<comment type="subcellular location">
    <subcellularLocation>
        <location evidence="1">Endoplasmic reticulum membrane</location>
        <topology evidence="1">Single-pass membrane protein</topology>
    </subcellularLocation>
</comment>
<dbReference type="OrthoDB" id="2194864at2759"/>
<evidence type="ECO:0000256" key="3">
    <source>
        <dbReference type="ARBA" id="ARBA00022448"/>
    </source>
</evidence>
<dbReference type="InParanoid" id="J9DPK7"/>
<dbReference type="VEuPathDB" id="MicrosporidiaDB:EDEG_01283"/>
<dbReference type="FunCoup" id="J9DPK7">
    <property type="interactions" value="114"/>
</dbReference>
<dbReference type="GO" id="GO:0006605">
    <property type="term" value="P:protein targeting"/>
    <property type="evidence" value="ECO:0007669"/>
    <property type="project" value="InterPro"/>
</dbReference>
<keyword evidence="6" id="KW-0653">Protein transport</keyword>
<dbReference type="GO" id="GO:0005789">
    <property type="term" value="C:endoplasmic reticulum membrane"/>
    <property type="evidence" value="ECO:0007669"/>
    <property type="project" value="UniProtKB-SubCell"/>
</dbReference>
<keyword evidence="7 10" id="KW-1133">Transmembrane helix</keyword>
<comment type="caution">
    <text evidence="11">The sequence shown here is derived from an EMBL/GenBank/DDBJ whole genome shotgun (WGS) entry which is preliminary data.</text>
</comment>
<dbReference type="AlphaFoldDB" id="J9DPK7"/>
<dbReference type="Gene3D" id="1.20.5.820">
    <property type="entry name" value="Preprotein translocase SecE subunit"/>
    <property type="match status" value="1"/>
</dbReference>
<keyword evidence="9 10" id="KW-0472">Membrane</keyword>
<accession>J9DPK7</accession>
<evidence type="ECO:0000313" key="12">
    <source>
        <dbReference type="Proteomes" id="UP000003163"/>
    </source>
</evidence>
<keyword evidence="5" id="KW-0256">Endoplasmic reticulum</keyword>
<dbReference type="Pfam" id="PF00584">
    <property type="entry name" value="SecE"/>
    <property type="match status" value="1"/>
</dbReference>
<evidence type="ECO:0000256" key="9">
    <source>
        <dbReference type="ARBA" id="ARBA00023136"/>
    </source>
</evidence>
<dbReference type="OMA" id="FATEYYA"/>
<dbReference type="GO" id="GO:0006886">
    <property type="term" value="P:intracellular protein transport"/>
    <property type="evidence" value="ECO:0007669"/>
    <property type="project" value="InterPro"/>
</dbReference>
<keyword evidence="4 10" id="KW-0812">Transmembrane</keyword>
<dbReference type="InterPro" id="IPR008158">
    <property type="entry name" value="Translocase_Sec61-g"/>
</dbReference>
<dbReference type="EMBL" id="AFBI03000018">
    <property type="protein sequence ID" value="EJW04490.1"/>
    <property type="molecule type" value="Genomic_DNA"/>
</dbReference>